<keyword evidence="2" id="KW-0812">Transmembrane</keyword>
<keyword evidence="5" id="KW-1185">Reference proteome</keyword>
<comment type="caution">
    <text evidence="4">The sequence shown here is derived from an EMBL/GenBank/DDBJ whole genome shotgun (WGS) entry which is preliminary data.</text>
</comment>
<feature type="transmembrane region" description="Helical" evidence="2">
    <location>
        <begin position="1846"/>
        <end position="1871"/>
    </location>
</feature>
<evidence type="ECO:0000256" key="3">
    <source>
        <dbReference type="SAM" id="SignalP"/>
    </source>
</evidence>
<feature type="compositionally biased region" description="Polar residues" evidence="1">
    <location>
        <begin position="1897"/>
        <end position="1906"/>
    </location>
</feature>
<feature type="transmembrane region" description="Helical" evidence="2">
    <location>
        <begin position="1507"/>
        <end position="1529"/>
    </location>
</feature>
<gene>
    <name evidence="4" type="ORF">FGO68_gene3631</name>
</gene>
<evidence type="ECO:0000256" key="2">
    <source>
        <dbReference type="SAM" id="Phobius"/>
    </source>
</evidence>
<name>A0A8J8TAU0_HALGN</name>
<protein>
    <submittedName>
        <fullName evidence="4">Uncharacterized protein</fullName>
    </submittedName>
</protein>
<keyword evidence="3" id="KW-0732">Signal</keyword>
<dbReference type="Proteomes" id="UP000785679">
    <property type="component" value="Unassembled WGS sequence"/>
</dbReference>
<dbReference type="OrthoDB" id="325624at2759"/>
<accession>A0A8J8TAU0</accession>
<reference evidence="4" key="1">
    <citation type="submission" date="2019-06" db="EMBL/GenBank/DDBJ databases">
        <authorList>
            <person name="Zheng W."/>
        </authorList>
    </citation>
    <scope>NUCLEOTIDE SEQUENCE</scope>
    <source>
        <strain evidence="4">QDHG01</strain>
    </source>
</reference>
<proteinExistence type="predicted"/>
<dbReference type="EMBL" id="RRYP01000266">
    <property type="protein sequence ID" value="TNV87711.1"/>
    <property type="molecule type" value="Genomic_DNA"/>
</dbReference>
<feature type="transmembrane region" description="Helical" evidence="2">
    <location>
        <begin position="1756"/>
        <end position="1775"/>
    </location>
</feature>
<feature type="transmembrane region" description="Helical" evidence="2">
    <location>
        <begin position="1701"/>
        <end position="1721"/>
    </location>
</feature>
<feature type="chain" id="PRO_5035205107" evidence="3">
    <location>
        <begin position="31"/>
        <end position="2098"/>
    </location>
</feature>
<feature type="region of interest" description="Disordered" evidence="1">
    <location>
        <begin position="1894"/>
        <end position="1926"/>
    </location>
</feature>
<evidence type="ECO:0000313" key="5">
    <source>
        <dbReference type="Proteomes" id="UP000785679"/>
    </source>
</evidence>
<feature type="signal peptide" evidence="3">
    <location>
        <begin position="1"/>
        <end position="30"/>
    </location>
</feature>
<keyword evidence="2" id="KW-0472">Membrane</keyword>
<feature type="transmembrane region" description="Helical" evidence="2">
    <location>
        <begin position="1781"/>
        <end position="1801"/>
    </location>
</feature>
<feature type="transmembrane region" description="Helical" evidence="2">
    <location>
        <begin position="1536"/>
        <end position="1553"/>
    </location>
</feature>
<feature type="transmembrane region" description="Helical" evidence="2">
    <location>
        <begin position="1610"/>
        <end position="1635"/>
    </location>
</feature>
<feature type="transmembrane region" description="Helical" evidence="2">
    <location>
        <begin position="1647"/>
        <end position="1665"/>
    </location>
</feature>
<sequence>MTQHLKLIITRSRYNVLALQTLALIVSVDAQCWKDAYYRGAGIPSICADPTYTAIGPDCYSPCTPTQVPSPDNLYCLDIPCYVHWNSNGDGTCTLSSTSSYGRSAGKFSESDCEYSHSTYEPTRGCEKNGLIWYPKCTYGFSNFGCCICDYDGGGACPSPMSGTQPTCTNKKYLRTVVPSICPTGYVFGTVTHGVCFPPCINGYDGEDVCWELSCPNTISSCGTALCSNTCTATQTSAETLVLNKIALTTPTSIPPQFDMDSVIRGIPSAVSVGGGLCNQYPSTIAQYDASRQTPYACNERRFPVFYGKGGVAGMNSRFSVIELDSYSNMALGGQSTDTQVVSLASPLIIAHLKNTGFNYTWVKELSMPTQHIYQLLFTSTGEKVIALIGNGPLTILVLNSITGAILTSISDQATQFQQTSAMNLAYDSASEGLFLGVTLAGTNHGALAYLNILSAPSSTSFSGIKMNEVMTVTKVALSQTNSKAYLSSLSNLPMTPPSMGYTQVASVTEIAYAGGGSSLVMGRTFYNNYYSSPFAIQYLDPKILLMLISTDPTITYSWGLLFVKGNLQISQFETYHYKETEYDKIVPLDMKAASIYVMHVLIKNIDRESHVHLTVEFPGGPNGVGSGQVLVKQKCLQKPYFLNSEILSAYILTSGEFFFVGERFSSYSACMTMAAGSVGYIASSDTTKQCEKLQFSYGNSFLASQTGSLPFQAYTFTSTSLSVTLSSAIVGSLLSDQNLQYQTINTCCFVPVTTHTIPNKRFIIDYPPESYDYPDFTFTTPNQCTDWLLYPFWYKMDSSPLIAATNPIYFFDMTFWLKFTSNTDNTPVTDFNTIGTRNYTITVTGTLPNHQVFTASSFKIELFNIPLTNFITPQPVPTVTYIVGQDPLNITWTPFISSDTFFYIIYYLETQDPEDPTIWHPSFDAEIFGFTDKQRAESVIVYTLDNLKIGIYNMRIVAQYTARTRHLFHAESEFQVVIVHQCYSTKITPSQMQKEYIFEMEFPVSTALVVKYSDWFESVGICGPFTYKAALTTGSGVLPLFMSFNPIVRQLSVQQLESIIPGRYKIQITGVLTRYFMIQTVQFDVVVLCRVRSIVPSMQQGETVSYIIGAPSVIVQIPDFVQKPTCFKNIKYIATLSGGLSLPKNLIQFETTTNELGVHDMRIVFGNDKIVPQFDNYTVYLNGIIDTDYSEGQSKVIGTQSIIFKVRRTDEYIVADYPPIYVVLKANEQKVIPFGGGSGLRQLEGSSTVTMDLSKYSMEYNQQLLQLVSSQYPKTSYDGNSLSIVPQPGAASGTRYIVKTLIQDPEREKFKISQNIVVIVFNDLPSTTVEGEDSPTIEQQQQQLIELLSLTKNEYSKFGIGETGFFNSTNYQNNKTQLRARIESVDENDANSNKVRNLNFTWVTIGMTYVQLKLQVTFQDPLSISLYKDNDLLRVTFLEDSLFLFKVIQDSISSGLSSVINIGQNGTKTLNQLDTTYTTVKIDTMLYREIPAQFLNTTAAKALKTVFQVVESGVLTSLMINFFLAVVLRISMKHVWGIINFLQIVTHMPLLMPCLPQNYQVVLKLVYDVSRLKIIPKEYTKAAVKWVQEFVKNSASGNQDEEDELIDGLSNLVICFVVFGLIVIIAIVFGFLFKRVKKVRDIVEKVKNKILFAVFITSIIKGYLNLNVKMLGQLTGGGPPFISRTQTEIDAQKLNPSSPIVPLIVFCFLASFPFILAFAVRENHSKLNEEKFTASFGALYTNLATHKSECYSFNFYFLMRRLLYALCINGLIFVTYESDLLLNVLFQIMMSSALIIYVLVWKPFLDHKDNYIEIFNESCILLLFIVPMTALIVDDELLSGQDRYMLGYVLIGILLANLVVNYTIAITYMVKKVCKKLKKLYLAKCQRKAKKDDDSSIVSTEAQNEQTERQKKGQGKSFTTRSKKITHPKDIGGGIYVDDYELSKQANYGGQKPLKSPNHLLAIPTMSWRHNRVYSFGNDHKPPYGQLSNADNIDPTPYNMDQNNDQQFDSPNIITHNEFNGLASDKLQLTDSRPPDLFFGDRQPIAPFIMPSFKRIRTLNEDRDKPVRLNYESNSNNNIVNKQRPMGLMNANIIKDF</sequence>
<evidence type="ECO:0000313" key="4">
    <source>
        <dbReference type="EMBL" id="TNV87711.1"/>
    </source>
</evidence>
<organism evidence="4 5">
    <name type="scientific">Halteria grandinella</name>
    <dbReference type="NCBI Taxonomy" id="5974"/>
    <lineage>
        <taxon>Eukaryota</taxon>
        <taxon>Sar</taxon>
        <taxon>Alveolata</taxon>
        <taxon>Ciliophora</taxon>
        <taxon>Intramacronucleata</taxon>
        <taxon>Spirotrichea</taxon>
        <taxon>Stichotrichia</taxon>
        <taxon>Sporadotrichida</taxon>
        <taxon>Halteriidae</taxon>
        <taxon>Halteria</taxon>
    </lineage>
</organism>
<evidence type="ECO:0000256" key="1">
    <source>
        <dbReference type="SAM" id="MobiDB-lite"/>
    </source>
</evidence>
<keyword evidence="2" id="KW-1133">Transmembrane helix</keyword>
<feature type="transmembrane region" description="Helical" evidence="2">
    <location>
        <begin position="1813"/>
        <end position="1834"/>
    </location>
</feature>